<sequence length="121" mass="13547">MRSSVSLDGQNPDEGFPLAFRRAQANNIEKTTEMVKDLLDCERLTSYIGVNHSQQPPDIISGQLFRRRGSAGTLSGERWTRDELCTLRNAINVYQLANQRVSKVPIADILEKIASMARIAD</sequence>
<comment type="caution">
    <text evidence="1">The sequence shown here is derived from an EMBL/GenBank/DDBJ whole genome shotgun (WGS) entry which is preliminary data.</text>
</comment>
<name>A0A9W8KC18_9AGAR</name>
<accession>A0A9W8KC18</accession>
<reference evidence="1" key="1">
    <citation type="submission" date="2022-07" db="EMBL/GenBank/DDBJ databases">
        <title>Genome Sequence of Agrocybe chaxingu.</title>
        <authorList>
            <person name="Buettner E."/>
        </authorList>
    </citation>
    <scope>NUCLEOTIDE SEQUENCE</scope>
    <source>
        <strain evidence="1">MP-N11</strain>
    </source>
</reference>
<evidence type="ECO:0000313" key="2">
    <source>
        <dbReference type="Proteomes" id="UP001148786"/>
    </source>
</evidence>
<evidence type="ECO:0000313" key="1">
    <source>
        <dbReference type="EMBL" id="KAJ3513948.1"/>
    </source>
</evidence>
<organism evidence="1 2">
    <name type="scientific">Agrocybe chaxingu</name>
    <dbReference type="NCBI Taxonomy" id="84603"/>
    <lineage>
        <taxon>Eukaryota</taxon>
        <taxon>Fungi</taxon>
        <taxon>Dikarya</taxon>
        <taxon>Basidiomycota</taxon>
        <taxon>Agaricomycotina</taxon>
        <taxon>Agaricomycetes</taxon>
        <taxon>Agaricomycetidae</taxon>
        <taxon>Agaricales</taxon>
        <taxon>Agaricineae</taxon>
        <taxon>Strophariaceae</taxon>
        <taxon>Agrocybe</taxon>
    </lineage>
</organism>
<dbReference type="Proteomes" id="UP001148786">
    <property type="component" value="Unassembled WGS sequence"/>
</dbReference>
<dbReference type="AlphaFoldDB" id="A0A9W8KC18"/>
<dbReference type="EMBL" id="JANKHO010000170">
    <property type="protein sequence ID" value="KAJ3513948.1"/>
    <property type="molecule type" value="Genomic_DNA"/>
</dbReference>
<proteinExistence type="predicted"/>
<protein>
    <submittedName>
        <fullName evidence="1">Uncharacterized protein</fullName>
    </submittedName>
</protein>
<gene>
    <name evidence="1" type="ORF">NLJ89_g2659</name>
</gene>
<keyword evidence="2" id="KW-1185">Reference proteome</keyword>